<protein>
    <recommendedName>
        <fullName evidence="2">urease</fullName>
        <ecNumber evidence="2">3.5.1.5</ecNumber>
    </recommendedName>
</protein>
<dbReference type="NCBIfam" id="TIGR00192">
    <property type="entry name" value="urease_beta"/>
    <property type="match status" value="1"/>
</dbReference>
<dbReference type="Pfam" id="PF00547">
    <property type="entry name" value="Urease_gamma"/>
    <property type="match status" value="1"/>
</dbReference>
<proteinExistence type="predicted"/>
<gene>
    <name evidence="5" type="ORF">AA0535_2315</name>
</gene>
<dbReference type="EMBL" id="BAPV01000043">
    <property type="protein sequence ID" value="GBQ91500.1"/>
    <property type="molecule type" value="Genomic_DNA"/>
</dbReference>
<evidence type="ECO:0000256" key="3">
    <source>
        <dbReference type="ARBA" id="ARBA00022801"/>
    </source>
</evidence>
<dbReference type="PANTHER" id="PTHR33569">
    <property type="entry name" value="UREASE"/>
    <property type="match status" value="1"/>
</dbReference>
<dbReference type="EC" id="3.5.1.5" evidence="2"/>
<evidence type="ECO:0000256" key="4">
    <source>
        <dbReference type="ARBA" id="ARBA00047778"/>
    </source>
</evidence>
<dbReference type="SUPFAM" id="SSF54111">
    <property type="entry name" value="Urease, gamma-subunit"/>
    <property type="match status" value="1"/>
</dbReference>
<dbReference type="Gene3D" id="2.10.150.10">
    <property type="entry name" value="Urease, beta subunit"/>
    <property type="match status" value="1"/>
</dbReference>
<dbReference type="Proteomes" id="UP001062776">
    <property type="component" value="Unassembled WGS sequence"/>
</dbReference>
<dbReference type="RefSeq" id="WP_264816517.1">
    <property type="nucleotide sequence ID" value="NZ_BAPV01000043.1"/>
</dbReference>
<dbReference type="NCBIfam" id="NF009671">
    <property type="entry name" value="PRK13192.1"/>
    <property type="match status" value="1"/>
</dbReference>
<organism evidence="5 6">
    <name type="scientific">Asaia krungthepensis NRIC 0535</name>
    <dbReference type="NCBI Taxonomy" id="1307925"/>
    <lineage>
        <taxon>Bacteria</taxon>
        <taxon>Pseudomonadati</taxon>
        <taxon>Pseudomonadota</taxon>
        <taxon>Alphaproteobacteria</taxon>
        <taxon>Acetobacterales</taxon>
        <taxon>Acetobacteraceae</taxon>
        <taxon>Asaia</taxon>
    </lineage>
</organism>
<sequence>MHLAPYEVDKLTLVTTGLLAQRRLARGLRLNYPEAVALISTVLLELIRDGRHSVAELMTMGGTILGKREVQPGVADLVGQVHIEGTFPDGTKLVAVQSPITRSEGDLALALFGSFLPLPDSALFGEGGEDVSGMVEAEEGVLTLNEGRPTIEIAVTNTDLRPIQIGSHFHFVEANPRLQFDRDAAYGKRLDVPAGAAIRFEPGETKTVTLIDIAGNRVIRGGNALADGQVGAANRRSTLERIDARAFANNT</sequence>
<dbReference type="InterPro" id="IPR036461">
    <property type="entry name" value="Urease_betasu_sf"/>
</dbReference>
<evidence type="ECO:0000313" key="6">
    <source>
        <dbReference type="Proteomes" id="UP001062776"/>
    </source>
</evidence>
<dbReference type="CDD" id="cd00390">
    <property type="entry name" value="Urease_gamma"/>
    <property type="match status" value="1"/>
</dbReference>
<comment type="caution">
    <text evidence="5">The sequence shown here is derived from an EMBL/GenBank/DDBJ whole genome shotgun (WGS) entry which is preliminary data.</text>
</comment>
<evidence type="ECO:0000256" key="1">
    <source>
        <dbReference type="ARBA" id="ARBA00004897"/>
    </source>
</evidence>
<dbReference type="CDD" id="cd00407">
    <property type="entry name" value="Urease_beta"/>
    <property type="match status" value="1"/>
</dbReference>
<evidence type="ECO:0000313" key="5">
    <source>
        <dbReference type="EMBL" id="GBQ91500.1"/>
    </source>
</evidence>
<evidence type="ECO:0000256" key="2">
    <source>
        <dbReference type="ARBA" id="ARBA00012934"/>
    </source>
</evidence>
<comment type="catalytic activity">
    <reaction evidence="4">
        <text>urea + 2 H2O + H(+) = hydrogencarbonate + 2 NH4(+)</text>
        <dbReference type="Rhea" id="RHEA:20557"/>
        <dbReference type="ChEBI" id="CHEBI:15377"/>
        <dbReference type="ChEBI" id="CHEBI:15378"/>
        <dbReference type="ChEBI" id="CHEBI:16199"/>
        <dbReference type="ChEBI" id="CHEBI:17544"/>
        <dbReference type="ChEBI" id="CHEBI:28938"/>
        <dbReference type="EC" id="3.5.1.5"/>
    </reaction>
</comment>
<dbReference type="InterPro" id="IPR002026">
    <property type="entry name" value="Urease_gamma/gamma-beta_su"/>
</dbReference>
<keyword evidence="3" id="KW-0378">Hydrolase</keyword>
<accession>A0ABQ0Q4U7</accession>
<dbReference type="Gene3D" id="3.30.280.10">
    <property type="entry name" value="Urease, gamma-like subunit"/>
    <property type="match status" value="1"/>
</dbReference>
<dbReference type="SUPFAM" id="SSF51278">
    <property type="entry name" value="Urease, beta-subunit"/>
    <property type="match status" value="1"/>
</dbReference>
<reference evidence="5" key="1">
    <citation type="submission" date="2013-04" db="EMBL/GenBank/DDBJ databases">
        <title>The genome sequencing project of 58 acetic acid bacteria.</title>
        <authorList>
            <person name="Okamoto-Kainuma A."/>
            <person name="Ishikawa M."/>
            <person name="Umino S."/>
            <person name="Koizumi Y."/>
            <person name="Shiwa Y."/>
            <person name="Yoshikawa H."/>
            <person name="Matsutani M."/>
            <person name="Matsushita K."/>
        </authorList>
    </citation>
    <scope>NUCLEOTIDE SEQUENCE</scope>
    <source>
        <strain evidence="5">NRIC 0535</strain>
    </source>
</reference>
<comment type="pathway">
    <text evidence="1">Nitrogen metabolism; urea degradation; CO(2) and NH(3) from urea (urease route): step 1/1.</text>
</comment>
<dbReference type="InterPro" id="IPR036463">
    <property type="entry name" value="Urease_gamma_sf"/>
</dbReference>
<dbReference type="PIRSF" id="PIRSF001225">
    <property type="entry name" value="Urease_gammabeta"/>
    <property type="match status" value="1"/>
</dbReference>
<dbReference type="NCBIfam" id="TIGR00193">
    <property type="entry name" value="urease_gam"/>
    <property type="match status" value="1"/>
</dbReference>
<dbReference type="InterPro" id="IPR008223">
    <property type="entry name" value="Urease_gamma-beta_su"/>
</dbReference>
<dbReference type="InterPro" id="IPR050069">
    <property type="entry name" value="Urease_subunit"/>
</dbReference>
<name>A0ABQ0Q4U7_9PROT</name>
<dbReference type="InterPro" id="IPR002019">
    <property type="entry name" value="Urease_beta-like"/>
</dbReference>
<keyword evidence="6" id="KW-1185">Reference proteome</keyword>
<dbReference type="Pfam" id="PF00699">
    <property type="entry name" value="Urease_beta"/>
    <property type="match status" value="1"/>
</dbReference>
<dbReference type="PANTHER" id="PTHR33569:SF1">
    <property type="entry name" value="UREASE"/>
    <property type="match status" value="1"/>
</dbReference>